<dbReference type="InterPro" id="IPR011006">
    <property type="entry name" value="CheY-like_superfamily"/>
</dbReference>
<dbReference type="InterPro" id="IPR036388">
    <property type="entry name" value="WH-like_DNA-bd_sf"/>
</dbReference>
<gene>
    <name evidence="6" type="ORF">CLV67_12440</name>
</gene>
<dbReference type="InterPro" id="IPR005561">
    <property type="entry name" value="ANTAR"/>
</dbReference>
<dbReference type="Proteomes" id="UP000239415">
    <property type="component" value="Unassembled WGS sequence"/>
</dbReference>
<dbReference type="Pfam" id="PF03861">
    <property type="entry name" value="ANTAR"/>
    <property type="match status" value="1"/>
</dbReference>
<dbReference type="InterPro" id="IPR003018">
    <property type="entry name" value="GAF"/>
</dbReference>
<keyword evidence="3" id="KW-0805">Transcription regulation</keyword>
<reference evidence="6 7" key="1">
    <citation type="submission" date="2018-03" db="EMBL/GenBank/DDBJ databases">
        <title>Genomic Encyclopedia of Archaeal and Bacterial Type Strains, Phase II (KMG-II): from individual species to whole genera.</title>
        <authorList>
            <person name="Goeker M."/>
        </authorList>
    </citation>
    <scope>NUCLEOTIDE SEQUENCE [LARGE SCALE GENOMIC DNA]</scope>
    <source>
        <strain evidence="6 7">DSM 43146</strain>
    </source>
</reference>
<dbReference type="InterPro" id="IPR029016">
    <property type="entry name" value="GAF-like_dom_sf"/>
</dbReference>
<dbReference type="SUPFAM" id="SSF55781">
    <property type="entry name" value="GAF domain-like"/>
    <property type="match status" value="1"/>
</dbReference>
<dbReference type="SMART" id="SM01012">
    <property type="entry name" value="ANTAR"/>
    <property type="match status" value="1"/>
</dbReference>
<dbReference type="Pfam" id="PF13185">
    <property type="entry name" value="GAF_2"/>
    <property type="match status" value="1"/>
</dbReference>
<dbReference type="GO" id="GO:0016301">
    <property type="term" value="F:kinase activity"/>
    <property type="evidence" value="ECO:0007669"/>
    <property type="project" value="UniProtKB-KW"/>
</dbReference>
<accession>A0A2T0JY98</accession>
<evidence type="ECO:0000313" key="6">
    <source>
        <dbReference type="EMBL" id="PRX13851.1"/>
    </source>
</evidence>
<comment type="caution">
    <text evidence="6">The sequence shown here is derived from an EMBL/GenBank/DDBJ whole genome shotgun (WGS) entry which is preliminary data.</text>
</comment>
<dbReference type="PIRSF" id="PIRSF036625">
    <property type="entry name" value="GAF_ANTAR"/>
    <property type="match status" value="1"/>
</dbReference>
<keyword evidence="1" id="KW-0808">Transferase</keyword>
<evidence type="ECO:0000313" key="7">
    <source>
        <dbReference type="Proteomes" id="UP000239415"/>
    </source>
</evidence>
<evidence type="ECO:0000259" key="5">
    <source>
        <dbReference type="PROSITE" id="PS50921"/>
    </source>
</evidence>
<dbReference type="InterPro" id="IPR012074">
    <property type="entry name" value="GAF_ANTAR"/>
</dbReference>
<organism evidence="6 7">
    <name type="scientific">Actinoplanes italicus</name>
    <dbReference type="NCBI Taxonomy" id="113567"/>
    <lineage>
        <taxon>Bacteria</taxon>
        <taxon>Bacillati</taxon>
        <taxon>Actinomycetota</taxon>
        <taxon>Actinomycetes</taxon>
        <taxon>Micromonosporales</taxon>
        <taxon>Micromonosporaceae</taxon>
        <taxon>Actinoplanes</taxon>
    </lineage>
</organism>
<dbReference type="SUPFAM" id="SSF52172">
    <property type="entry name" value="CheY-like"/>
    <property type="match status" value="1"/>
</dbReference>
<name>A0A2T0JY98_9ACTN</name>
<evidence type="ECO:0000256" key="4">
    <source>
        <dbReference type="ARBA" id="ARBA00023163"/>
    </source>
</evidence>
<evidence type="ECO:0000256" key="1">
    <source>
        <dbReference type="ARBA" id="ARBA00022679"/>
    </source>
</evidence>
<dbReference type="GO" id="GO:0003723">
    <property type="term" value="F:RNA binding"/>
    <property type="evidence" value="ECO:0007669"/>
    <property type="project" value="InterPro"/>
</dbReference>
<keyword evidence="2" id="KW-0418">Kinase</keyword>
<dbReference type="PROSITE" id="PS50921">
    <property type="entry name" value="ANTAR"/>
    <property type="match status" value="1"/>
</dbReference>
<feature type="domain" description="ANTAR" evidence="5">
    <location>
        <begin position="180"/>
        <end position="241"/>
    </location>
</feature>
<sequence>MVRPGDRPDKRGQPSGQFAGQVPENLLAERLGLMARSLWAEAGLEQTLLGIVGAAALTVPGARYAGLSTIERQRRIITRVATSDVVHTIDRAQYESGEGPCLDSVWEQRTVRLSDMAAETRWPAFTRAARDLGIASMLSFQLYIRDGNLGALNLYSPLPYAFDDVSEQVGLLLATHAAVAMAGARTELELDLALAARDLIGQAKGILMERHKLSADEAFRMLVQSSQDTNRKLAEVARDLAETGELPGPAQN</sequence>
<dbReference type="AlphaFoldDB" id="A0A2T0JY98"/>
<dbReference type="OrthoDB" id="3688893at2"/>
<evidence type="ECO:0000256" key="3">
    <source>
        <dbReference type="ARBA" id="ARBA00023015"/>
    </source>
</evidence>
<dbReference type="Gene3D" id="1.10.10.10">
    <property type="entry name" value="Winged helix-like DNA-binding domain superfamily/Winged helix DNA-binding domain"/>
    <property type="match status" value="1"/>
</dbReference>
<evidence type="ECO:0000256" key="2">
    <source>
        <dbReference type="ARBA" id="ARBA00022777"/>
    </source>
</evidence>
<proteinExistence type="predicted"/>
<keyword evidence="7" id="KW-1185">Reference proteome</keyword>
<protein>
    <submittedName>
        <fullName evidence="6">GAF domain-containing protein</fullName>
    </submittedName>
</protein>
<keyword evidence="4" id="KW-0804">Transcription</keyword>
<dbReference type="Gene3D" id="3.30.450.40">
    <property type="match status" value="1"/>
</dbReference>
<dbReference type="EMBL" id="PVMZ01000024">
    <property type="protein sequence ID" value="PRX13851.1"/>
    <property type="molecule type" value="Genomic_DNA"/>
</dbReference>